<dbReference type="InterPro" id="IPR058525">
    <property type="entry name" value="DUF8212"/>
</dbReference>
<evidence type="ECO:0000313" key="5">
    <source>
        <dbReference type="EMBL" id="OJT08193.1"/>
    </source>
</evidence>
<dbReference type="InterPro" id="IPR010730">
    <property type="entry name" value="HET"/>
</dbReference>
<sequence length="1087" mass="120542">MPRFLNTWTGEFEWHPDPKTVTYAVLSHVWRDSRRGGEQSYDDVRRLQVAVKEMRNSQGPLSLKRGPSTSMHMLACDIFNLTKYHEEDTIFSHPKLSDKIKGFCKVARKAGFRLVWSDACCIDKTSSAELSEAINSMYEWYRLSDMCYVYMVDVPDGDRPQDSGSEFWKSRWHTRGWTLQELIAPERVVFLTSTWNFLGTKLGLARTLEECTGVDFSILTGQATLASVSVARRLSWASGRVTTRVEDRAYSLLGIFGVHMSPIYGEGDNAFLRLQEEIIRTIPDQSIFAWGDGRTVRSLSLDNERDRRNSDLGNPGLLASSPTFFTHSRGVTLITCAHFARIVGLRESEAVPTMHCIFTPQGARMRLLCLPLSGVPHILEAFRGLWIGHTCAECSRLGEVDTLALLQCRDAEGHLIALPLCRACETGGTTRGFFIGTHAQCSDEYHRPFRTVRISKAALTELLENVRPVVAEVSLLRRHSHPPIPKSLEPHDSIRYPSFWFDNRPDQVVFDIAPHSIDALAVQGLVPLPLQVTHSEREISMETTLALSGGDSLRPEHTWIEVCLSLTKQETPHGGGYIDEALLPERLKFQDPVQACFSVKGVDFVVPKAGRSPFTNTSHHVSIHTPRISKATGSSTGDHYGRLTSTLAPYELPRRTIAHAEYTVYVESDQKHHWSGDTATCMVRLLRVALELPFARPHGLYTTNLWLSIAISEEYMNTRLIDNTPDTLLEPTSGTLCSDVDFCPLSLREDSSLRNPFAHGDEISPSSFHVSSLGMCPQLNPGHAAMSSMPPSACQSDSSSSASSLDTPYFAQATASLISGPQDPLFDHSMTCVAPPRTECNSTLFWEKSPFTWPWLSDPRALVSSPVNLGYGIGHGVYSDYQSIGAAWADKSTAEEPEGTTFIVSQPEVQHVPPFWQYEDASNGSSVAEGADITVVLPQSLYDVEMSGAPENVEIRRPPAGHCLSASTAYLAGYDALELTENTNTRHAKWDMTENLPGWSSIHLERSCEPPGAEYAQNTTEGYDHSSIQRQMATLRAQVEHLTNMNEALSSQNAALASRMDAVFARLDALSVSSGASNVLREYHAQL</sequence>
<keyword evidence="1" id="KW-0175">Coiled coil</keyword>
<dbReference type="PANTHER" id="PTHR10622">
    <property type="entry name" value="HET DOMAIN-CONTAINING PROTEIN"/>
    <property type="match status" value="1"/>
</dbReference>
<dbReference type="OrthoDB" id="2742418at2759"/>
<organism evidence="5 6">
    <name type="scientific">Trametes pubescens</name>
    <name type="common">White-rot fungus</name>
    <dbReference type="NCBI Taxonomy" id="154538"/>
    <lineage>
        <taxon>Eukaryota</taxon>
        <taxon>Fungi</taxon>
        <taxon>Dikarya</taxon>
        <taxon>Basidiomycota</taxon>
        <taxon>Agaricomycotina</taxon>
        <taxon>Agaricomycetes</taxon>
        <taxon>Polyporales</taxon>
        <taxon>Polyporaceae</taxon>
        <taxon>Trametes</taxon>
    </lineage>
</organism>
<evidence type="ECO:0000256" key="2">
    <source>
        <dbReference type="SAM" id="MobiDB-lite"/>
    </source>
</evidence>
<comment type="caution">
    <text evidence="5">The sequence shown here is derived from an EMBL/GenBank/DDBJ whole genome shotgun (WGS) entry which is preliminary data.</text>
</comment>
<evidence type="ECO:0000259" key="3">
    <source>
        <dbReference type="Pfam" id="PF06985"/>
    </source>
</evidence>
<feature type="region of interest" description="Disordered" evidence="2">
    <location>
        <begin position="616"/>
        <end position="635"/>
    </location>
</feature>
<feature type="domain" description="DUF8212" evidence="4">
    <location>
        <begin position="269"/>
        <end position="375"/>
    </location>
</feature>
<feature type="coiled-coil region" evidence="1">
    <location>
        <begin position="1025"/>
        <end position="1052"/>
    </location>
</feature>
<protein>
    <submittedName>
        <fullName evidence="5">Vegetative incompatibility protein HET-E-1</fullName>
    </submittedName>
</protein>
<evidence type="ECO:0000313" key="6">
    <source>
        <dbReference type="Proteomes" id="UP000184267"/>
    </source>
</evidence>
<dbReference type="EMBL" id="MNAD01001074">
    <property type="protein sequence ID" value="OJT08193.1"/>
    <property type="molecule type" value="Genomic_DNA"/>
</dbReference>
<keyword evidence="6" id="KW-1185">Reference proteome</keyword>
<dbReference type="Proteomes" id="UP000184267">
    <property type="component" value="Unassembled WGS sequence"/>
</dbReference>
<dbReference type="Pfam" id="PF06985">
    <property type="entry name" value="HET"/>
    <property type="match status" value="1"/>
</dbReference>
<dbReference type="STRING" id="154538.A0A1M2VKX7"/>
<dbReference type="PANTHER" id="PTHR10622:SF10">
    <property type="entry name" value="HET DOMAIN-CONTAINING PROTEIN"/>
    <property type="match status" value="1"/>
</dbReference>
<dbReference type="AlphaFoldDB" id="A0A1M2VKX7"/>
<accession>A0A1M2VKX7</accession>
<reference evidence="5 6" key="1">
    <citation type="submission" date="2016-10" db="EMBL/GenBank/DDBJ databases">
        <title>Genome sequence of the basidiomycete white-rot fungus Trametes pubescens.</title>
        <authorList>
            <person name="Makela M.R."/>
            <person name="Granchi Z."/>
            <person name="Peng M."/>
            <person name="De Vries R.P."/>
            <person name="Grigoriev I."/>
            <person name="Riley R."/>
            <person name="Hilden K."/>
        </authorList>
    </citation>
    <scope>NUCLEOTIDE SEQUENCE [LARGE SCALE GENOMIC DNA]</scope>
    <source>
        <strain evidence="5 6">FBCC735</strain>
    </source>
</reference>
<proteinExistence type="predicted"/>
<gene>
    <name evidence="5" type="ORF">TRAPUB_906</name>
</gene>
<evidence type="ECO:0000256" key="1">
    <source>
        <dbReference type="SAM" id="Coils"/>
    </source>
</evidence>
<evidence type="ECO:0000259" key="4">
    <source>
        <dbReference type="Pfam" id="PF26640"/>
    </source>
</evidence>
<dbReference type="Pfam" id="PF26640">
    <property type="entry name" value="DUF8212"/>
    <property type="match status" value="1"/>
</dbReference>
<feature type="domain" description="Heterokaryon incompatibility" evidence="3">
    <location>
        <begin position="23"/>
        <end position="152"/>
    </location>
</feature>
<name>A0A1M2VKX7_TRAPU</name>